<dbReference type="InterPro" id="IPR053967">
    <property type="entry name" value="LlgE_F_G-like_D1"/>
</dbReference>
<keyword evidence="3 4" id="KW-0975">Bacterial flagellum</keyword>
<dbReference type="InterPro" id="IPR010930">
    <property type="entry name" value="Flg_bb/hook_C_dom"/>
</dbReference>
<evidence type="ECO:0000313" key="9">
    <source>
        <dbReference type="Proteomes" id="UP000337189"/>
    </source>
</evidence>
<keyword evidence="8" id="KW-0966">Cell projection</keyword>
<comment type="similarity">
    <text evidence="2 4">Belongs to the flagella basal body rod proteins family.</text>
</comment>
<reference evidence="8 9" key="1">
    <citation type="submission" date="2019-08" db="EMBL/GenBank/DDBJ databases">
        <authorList>
            <person name="Peeters C."/>
        </authorList>
    </citation>
    <scope>NUCLEOTIDE SEQUENCE [LARGE SCALE GENOMIC DNA]</scope>
    <source>
        <strain evidence="8 9">LMG 31110</strain>
    </source>
</reference>
<dbReference type="SUPFAM" id="SSF117143">
    <property type="entry name" value="Flagellar hook protein flgE"/>
    <property type="match status" value="1"/>
</dbReference>
<feature type="domain" description="Flagellar basal-body/hook protein C-terminal" evidence="6">
    <location>
        <begin position="346"/>
        <end position="385"/>
    </location>
</feature>
<dbReference type="InterPro" id="IPR037925">
    <property type="entry name" value="FlgE/F/G-like"/>
</dbReference>
<dbReference type="NCBIfam" id="TIGR03506">
    <property type="entry name" value="FlgEFG_subfam"/>
    <property type="match status" value="1"/>
</dbReference>
<dbReference type="Pfam" id="PF06429">
    <property type="entry name" value="Flg_bbr_C"/>
    <property type="match status" value="1"/>
</dbReference>
<evidence type="ECO:0000259" key="6">
    <source>
        <dbReference type="Pfam" id="PF06429"/>
    </source>
</evidence>
<dbReference type="AlphaFoldDB" id="A0A5E4YNZ7"/>
<evidence type="ECO:0000256" key="4">
    <source>
        <dbReference type="RuleBase" id="RU362116"/>
    </source>
</evidence>
<dbReference type="Pfam" id="PF22692">
    <property type="entry name" value="LlgE_F_G_D1"/>
    <property type="match status" value="1"/>
</dbReference>
<evidence type="ECO:0000259" key="5">
    <source>
        <dbReference type="Pfam" id="PF00460"/>
    </source>
</evidence>
<evidence type="ECO:0000256" key="2">
    <source>
        <dbReference type="ARBA" id="ARBA00009677"/>
    </source>
</evidence>
<dbReference type="OrthoDB" id="8578401at2"/>
<dbReference type="EMBL" id="CABPSJ010000008">
    <property type="protein sequence ID" value="VVE50594.1"/>
    <property type="molecule type" value="Genomic_DNA"/>
</dbReference>
<dbReference type="PANTHER" id="PTHR30435">
    <property type="entry name" value="FLAGELLAR PROTEIN"/>
    <property type="match status" value="1"/>
</dbReference>
<dbReference type="InterPro" id="IPR001444">
    <property type="entry name" value="Flag_bb_rod_N"/>
</dbReference>
<proteinExistence type="inferred from homology"/>
<dbReference type="GO" id="GO:0009425">
    <property type="term" value="C:bacterial-type flagellum basal body"/>
    <property type="evidence" value="ECO:0007669"/>
    <property type="project" value="UniProtKB-SubCell"/>
</dbReference>
<feature type="domain" description="Flagellar basal body rod protein N-terminal" evidence="5">
    <location>
        <begin position="5"/>
        <end position="35"/>
    </location>
</feature>
<name>A0A5E4YNZ7_9BURK</name>
<evidence type="ECO:0000256" key="3">
    <source>
        <dbReference type="ARBA" id="ARBA00023143"/>
    </source>
</evidence>
<dbReference type="PANTHER" id="PTHR30435:SF19">
    <property type="entry name" value="FLAGELLAR BASAL-BODY ROD PROTEIN FLGG"/>
    <property type="match status" value="1"/>
</dbReference>
<dbReference type="InterPro" id="IPR020013">
    <property type="entry name" value="Flagellar_FlgE/F/G"/>
</dbReference>
<comment type="subcellular location">
    <subcellularLocation>
        <location evidence="1 4">Bacterial flagellum basal body</location>
    </subcellularLocation>
</comment>
<evidence type="ECO:0000313" key="8">
    <source>
        <dbReference type="EMBL" id="VVE50594.1"/>
    </source>
</evidence>
<accession>A0A5E4YNZ7</accession>
<dbReference type="GO" id="GO:0071978">
    <property type="term" value="P:bacterial-type flagellum-dependent swarming motility"/>
    <property type="evidence" value="ECO:0007669"/>
    <property type="project" value="TreeGrafter"/>
</dbReference>
<evidence type="ECO:0000259" key="7">
    <source>
        <dbReference type="Pfam" id="PF22692"/>
    </source>
</evidence>
<protein>
    <submittedName>
        <fullName evidence="8">Flagellar biosynthesis protein FlgE</fullName>
    </submittedName>
</protein>
<feature type="domain" description="Flagellar hook protein FlgE/F/G-like D1" evidence="7">
    <location>
        <begin position="91"/>
        <end position="126"/>
    </location>
</feature>
<dbReference type="RefSeq" id="WP_150691556.1">
    <property type="nucleotide sequence ID" value="NZ_CABPSJ010000008.1"/>
</dbReference>
<keyword evidence="8" id="KW-0969">Cilium</keyword>
<evidence type="ECO:0000256" key="1">
    <source>
        <dbReference type="ARBA" id="ARBA00004117"/>
    </source>
</evidence>
<dbReference type="Proteomes" id="UP000337189">
    <property type="component" value="Unassembled WGS sequence"/>
</dbReference>
<organism evidence="8 9">
    <name type="scientific">Pandoraea communis</name>
    <dbReference type="NCBI Taxonomy" id="2508297"/>
    <lineage>
        <taxon>Bacteria</taxon>
        <taxon>Pseudomonadati</taxon>
        <taxon>Pseudomonadota</taxon>
        <taxon>Betaproteobacteria</taxon>
        <taxon>Burkholderiales</taxon>
        <taxon>Burkholderiaceae</taxon>
        <taxon>Pandoraea</taxon>
    </lineage>
</organism>
<dbReference type="InterPro" id="IPR037058">
    <property type="entry name" value="Falgellar_hook_FlgE_sf"/>
</dbReference>
<sequence>MLDSIYVGMSGLLGYSNALRVISNNTANMNTPGFKASAAQFTDLFYDNSQAGRGNGPNYGQLGYGMTSAGVTVNYAAGEIRSTGRLLDAGIDGIGWFVLRQTDGSYTYTRAGQFDIDADGWLINRTDRSRVMTLQNGQLSDVNISGMRTTPGKATSAVTFNGNLSSTATSQNVGNISVYDQTGTLHTLSMTLTNLGASTSGTWLISVTEGGTTVGTGQLAFVNGTPTVATSRFTFAYAPLGGDLTFDFTKDVTSYSGGNFSTITAGGQDGYGPGSETQASFDEVGNLVLGYSNGQSVKVAQLALANFRSTDDILAIGGNQFKSSSASGVSYGKAGDSVFGKLKTSSVEISNVDLSQEFSDLVIMQRGYQASSQVITTANDMLQQLFTMKGGR</sequence>
<gene>
    <name evidence="8" type="ORF">PCO31110_04722</name>
</gene>
<dbReference type="Gene3D" id="2.60.98.20">
    <property type="entry name" value="Flagellar hook protein FlgE"/>
    <property type="match status" value="1"/>
</dbReference>
<dbReference type="Pfam" id="PF00460">
    <property type="entry name" value="Flg_bb_rod"/>
    <property type="match status" value="1"/>
</dbReference>
<keyword evidence="8" id="KW-0282">Flagellum</keyword>